<organism evidence="1 2">
    <name type="scientific">Eretmocerus hayati</name>
    <dbReference type="NCBI Taxonomy" id="131215"/>
    <lineage>
        <taxon>Eukaryota</taxon>
        <taxon>Metazoa</taxon>
        <taxon>Ecdysozoa</taxon>
        <taxon>Arthropoda</taxon>
        <taxon>Hexapoda</taxon>
        <taxon>Insecta</taxon>
        <taxon>Pterygota</taxon>
        <taxon>Neoptera</taxon>
        <taxon>Endopterygota</taxon>
        <taxon>Hymenoptera</taxon>
        <taxon>Apocrita</taxon>
        <taxon>Proctotrupomorpha</taxon>
        <taxon>Chalcidoidea</taxon>
        <taxon>Aphelinidae</taxon>
        <taxon>Aphelininae</taxon>
        <taxon>Eretmocerus</taxon>
    </lineage>
</organism>
<gene>
    <name evidence="1" type="ORF">QAD02_001667</name>
</gene>
<keyword evidence="2" id="KW-1185">Reference proteome</keyword>
<comment type="caution">
    <text evidence="1">The sequence shown here is derived from an EMBL/GenBank/DDBJ whole genome shotgun (WGS) entry which is preliminary data.</text>
</comment>
<reference evidence="1" key="1">
    <citation type="submission" date="2023-04" db="EMBL/GenBank/DDBJ databases">
        <title>A chromosome-level genome assembly of the parasitoid wasp Eretmocerus hayati.</title>
        <authorList>
            <person name="Zhong Y."/>
            <person name="Liu S."/>
            <person name="Liu Y."/>
        </authorList>
    </citation>
    <scope>NUCLEOTIDE SEQUENCE</scope>
    <source>
        <strain evidence="1">ZJU_SS_LIU_2023</strain>
    </source>
</reference>
<evidence type="ECO:0000313" key="1">
    <source>
        <dbReference type="EMBL" id="KAJ8670408.1"/>
    </source>
</evidence>
<evidence type="ECO:0000313" key="2">
    <source>
        <dbReference type="Proteomes" id="UP001239111"/>
    </source>
</evidence>
<accession>A0ACC2NHM8</accession>
<name>A0ACC2NHM8_9HYME</name>
<sequence length="590" mass="68291">MDKSILLQKQIRDNNEDLQKEFRDLEVWQQQMKRKDQEVRQMSYEQQSLPPIRSKKKKVSNTSNESTNDDKPVKEQRIPSGDYRSWDKFDADAACDDVEGINSIKPQKFDKIHEIRPQEELEKEHAQANKLKEEGNDLVKLKEFVKAIGKYTQAIKIFPHDAAFYANRGLCHLKIDNLYSAESDCSQAIALDSRYVKAYHRRAKVRMEMKRFDDAQKDLEEILRIEPSNKEASSLLRQVRQIIGKKRKPLIIAGEETDDISSIGKKIGEKFLNNGVDNLSQRNEGKEKETSKPVQNLSNLSFKAESSTKPNTQVESGVRIEEINEDSENLISVEHNILSMAQQMLHELKNPPKPKEPIKKSEFPSWLPKLKDGVSIVHTSTEEAQRPLHRKLKRIKVKEIPDTESIFKDVEEQRKFTPLTETKSISKNVEEQRKLTPLITEIKPTTTITKSERVEKVTSDKVTAVEDGFPPAPKSSVGFLINWRKDTSRNFRYKYLKQIKPQDIPDIFKDSMESNIFSDILSVLGSEFIENGDKVYDYLENFCKLKRFRALILFMTSADKEALKNMFQNCLDKEGKSDVEVQKLRTTYEM</sequence>
<dbReference type="EMBL" id="CM056743">
    <property type="protein sequence ID" value="KAJ8670408.1"/>
    <property type="molecule type" value="Genomic_DNA"/>
</dbReference>
<proteinExistence type="predicted"/>
<dbReference type="Proteomes" id="UP001239111">
    <property type="component" value="Chromosome 3"/>
</dbReference>
<protein>
    <submittedName>
        <fullName evidence="1">Uncharacterized protein</fullName>
    </submittedName>
</protein>